<gene>
    <name evidence="2" type="ORF">L9F63_002638</name>
</gene>
<dbReference type="InterPro" id="IPR006571">
    <property type="entry name" value="TLDc_dom"/>
</dbReference>
<evidence type="ECO:0000259" key="1">
    <source>
        <dbReference type="Pfam" id="PF07534"/>
    </source>
</evidence>
<accession>A0AAD7ZS28</accession>
<name>A0AAD7ZS28_DIPPU</name>
<evidence type="ECO:0000313" key="3">
    <source>
        <dbReference type="Proteomes" id="UP001233999"/>
    </source>
</evidence>
<reference evidence="2" key="1">
    <citation type="journal article" date="2023" name="IScience">
        <title>Live-bearing cockroach genome reveals convergent evolutionary mechanisms linked to viviparity in insects and beyond.</title>
        <authorList>
            <person name="Fouks B."/>
            <person name="Harrison M.C."/>
            <person name="Mikhailova A.A."/>
            <person name="Marchal E."/>
            <person name="English S."/>
            <person name="Carruthers M."/>
            <person name="Jennings E.C."/>
            <person name="Chiamaka E.L."/>
            <person name="Frigard R.A."/>
            <person name="Pippel M."/>
            <person name="Attardo G.M."/>
            <person name="Benoit J.B."/>
            <person name="Bornberg-Bauer E."/>
            <person name="Tobe S.S."/>
        </authorList>
    </citation>
    <scope>NUCLEOTIDE SEQUENCE</scope>
    <source>
        <strain evidence="2">Stay&amp;Tobe</strain>
    </source>
</reference>
<proteinExistence type="predicted"/>
<reference evidence="2" key="2">
    <citation type="submission" date="2023-05" db="EMBL/GenBank/DDBJ databases">
        <authorList>
            <person name="Fouks B."/>
        </authorList>
    </citation>
    <scope>NUCLEOTIDE SEQUENCE</scope>
    <source>
        <strain evidence="2">Stay&amp;Tobe</strain>
        <tissue evidence="2">Testes</tissue>
    </source>
</reference>
<dbReference type="EMBL" id="JASPKZ010007260">
    <property type="protein sequence ID" value="KAJ9585562.1"/>
    <property type="molecule type" value="Genomic_DNA"/>
</dbReference>
<organism evidence="2 3">
    <name type="scientific">Diploptera punctata</name>
    <name type="common">Pacific beetle cockroach</name>
    <dbReference type="NCBI Taxonomy" id="6984"/>
    <lineage>
        <taxon>Eukaryota</taxon>
        <taxon>Metazoa</taxon>
        <taxon>Ecdysozoa</taxon>
        <taxon>Arthropoda</taxon>
        <taxon>Hexapoda</taxon>
        <taxon>Insecta</taxon>
        <taxon>Pterygota</taxon>
        <taxon>Neoptera</taxon>
        <taxon>Polyneoptera</taxon>
        <taxon>Dictyoptera</taxon>
        <taxon>Blattodea</taxon>
        <taxon>Blaberoidea</taxon>
        <taxon>Blaberidae</taxon>
        <taxon>Diplopterinae</taxon>
        <taxon>Diploptera</taxon>
    </lineage>
</organism>
<protein>
    <recommendedName>
        <fullName evidence="1">TLDc domain-containing protein</fullName>
    </recommendedName>
</protein>
<dbReference type="Pfam" id="PF07534">
    <property type="entry name" value="TLD"/>
    <property type="match status" value="1"/>
</dbReference>
<sequence length="126" mass="14067">MKVYRSSGQNNNFQYLAFRKKNVANGLGFGGKVDHFGLWIDEDGVNGESNTKCSTFSNAPRLSARKNFIIMHLEVWGFGIISKQSSSAKSRRMSSILREISATNLDASSVFGLTGKTYHSQNYPEY</sequence>
<evidence type="ECO:0000313" key="2">
    <source>
        <dbReference type="EMBL" id="KAJ9585562.1"/>
    </source>
</evidence>
<feature type="domain" description="TLDc" evidence="1">
    <location>
        <begin position="1"/>
        <end position="79"/>
    </location>
</feature>
<comment type="caution">
    <text evidence="2">The sequence shown here is derived from an EMBL/GenBank/DDBJ whole genome shotgun (WGS) entry which is preliminary data.</text>
</comment>
<dbReference type="PANTHER" id="PTHR23354">
    <property type="entry name" value="NUCLEOLAR PROTEIN 7/ESTROGEN RECEPTOR COACTIVATOR-RELATED"/>
    <property type="match status" value="1"/>
</dbReference>
<dbReference type="Proteomes" id="UP001233999">
    <property type="component" value="Unassembled WGS sequence"/>
</dbReference>
<keyword evidence="3" id="KW-1185">Reference proteome</keyword>
<dbReference type="AlphaFoldDB" id="A0AAD7ZS28"/>